<accession>A0A699SDB0</accession>
<reference evidence="1" key="1">
    <citation type="journal article" date="2019" name="Sci. Rep.">
        <title>Draft genome of Tanacetum cinerariifolium, the natural source of mosquito coil.</title>
        <authorList>
            <person name="Yamashiro T."/>
            <person name="Shiraishi A."/>
            <person name="Satake H."/>
            <person name="Nakayama K."/>
        </authorList>
    </citation>
    <scope>NUCLEOTIDE SEQUENCE</scope>
</reference>
<comment type="caution">
    <text evidence="1">The sequence shown here is derived from an EMBL/GenBank/DDBJ whole genome shotgun (WGS) entry which is preliminary data.</text>
</comment>
<evidence type="ECO:0000313" key="1">
    <source>
        <dbReference type="EMBL" id="GFC95153.1"/>
    </source>
</evidence>
<protein>
    <recommendedName>
        <fullName evidence="2">Gag-Pol polyprotein</fullName>
    </recommendedName>
</protein>
<evidence type="ECO:0008006" key="2">
    <source>
        <dbReference type="Google" id="ProtNLM"/>
    </source>
</evidence>
<sequence length="153" mass="17392">MQPPVTSLEDINDPTEAMNTALIRFAKAFQLTAPTNNNQRSSSNPRNCQIAQPGMNMSQDRQIQNVEGNGIANQNETGNIVAARLRVLEMGIKPRATIVEDWVTLLGIAQPNQREEMLLIFRLSCLLLKRKKQGFNFKQKNLTSWLLQVIWMR</sequence>
<dbReference type="EMBL" id="BKCJ011152837">
    <property type="protein sequence ID" value="GFC95153.1"/>
    <property type="molecule type" value="Genomic_DNA"/>
</dbReference>
<gene>
    <name evidence="1" type="ORF">Tci_867123</name>
</gene>
<name>A0A699SDB0_TANCI</name>
<proteinExistence type="predicted"/>
<dbReference type="AlphaFoldDB" id="A0A699SDB0"/>
<organism evidence="1">
    <name type="scientific">Tanacetum cinerariifolium</name>
    <name type="common">Dalmatian daisy</name>
    <name type="synonym">Chrysanthemum cinerariifolium</name>
    <dbReference type="NCBI Taxonomy" id="118510"/>
    <lineage>
        <taxon>Eukaryota</taxon>
        <taxon>Viridiplantae</taxon>
        <taxon>Streptophyta</taxon>
        <taxon>Embryophyta</taxon>
        <taxon>Tracheophyta</taxon>
        <taxon>Spermatophyta</taxon>
        <taxon>Magnoliopsida</taxon>
        <taxon>eudicotyledons</taxon>
        <taxon>Gunneridae</taxon>
        <taxon>Pentapetalae</taxon>
        <taxon>asterids</taxon>
        <taxon>campanulids</taxon>
        <taxon>Asterales</taxon>
        <taxon>Asteraceae</taxon>
        <taxon>Asteroideae</taxon>
        <taxon>Anthemideae</taxon>
        <taxon>Anthemidinae</taxon>
        <taxon>Tanacetum</taxon>
    </lineage>
</organism>